<keyword evidence="3" id="KW-1185">Reference proteome</keyword>
<dbReference type="PANTHER" id="PTHR13847:SF150">
    <property type="entry name" value="OXIDOREDUCTASE TDA3-RELATED"/>
    <property type="match status" value="1"/>
</dbReference>
<feature type="domain" description="FAD dependent oxidoreductase" evidence="1">
    <location>
        <begin position="9"/>
        <end position="356"/>
    </location>
</feature>
<dbReference type="InterPro" id="IPR036188">
    <property type="entry name" value="FAD/NAD-bd_sf"/>
</dbReference>
<dbReference type="STRING" id="461836.A0A0L0DRC9"/>
<proteinExistence type="predicted"/>
<dbReference type="GO" id="GO:0005737">
    <property type="term" value="C:cytoplasm"/>
    <property type="evidence" value="ECO:0007669"/>
    <property type="project" value="TreeGrafter"/>
</dbReference>
<dbReference type="GeneID" id="25568074"/>
<accession>A0A0L0DRC9</accession>
<dbReference type="Gene3D" id="3.50.50.60">
    <property type="entry name" value="FAD/NAD(P)-binding domain"/>
    <property type="match status" value="1"/>
</dbReference>
<dbReference type="OrthoDB" id="424974at2759"/>
<name>A0A0L0DRC9_THETB</name>
<dbReference type="PANTHER" id="PTHR13847">
    <property type="entry name" value="SARCOSINE DEHYDROGENASE-RELATED"/>
    <property type="match status" value="1"/>
</dbReference>
<protein>
    <submittedName>
        <fullName evidence="2">D-amino acid oxidase</fullName>
    </submittedName>
</protein>
<evidence type="ECO:0000259" key="1">
    <source>
        <dbReference type="Pfam" id="PF01266"/>
    </source>
</evidence>
<dbReference type="Proteomes" id="UP000054408">
    <property type="component" value="Unassembled WGS sequence"/>
</dbReference>
<dbReference type="Gene3D" id="3.30.9.10">
    <property type="entry name" value="D-Amino Acid Oxidase, subunit A, domain 2"/>
    <property type="match status" value="1"/>
</dbReference>
<organism evidence="2 3">
    <name type="scientific">Thecamonas trahens ATCC 50062</name>
    <dbReference type="NCBI Taxonomy" id="461836"/>
    <lineage>
        <taxon>Eukaryota</taxon>
        <taxon>Apusozoa</taxon>
        <taxon>Apusomonadida</taxon>
        <taxon>Apusomonadidae</taxon>
        <taxon>Thecamonas</taxon>
    </lineage>
</organism>
<reference evidence="2 3" key="1">
    <citation type="submission" date="2010-05" db="EMBL/GenBank/DDBJ databases">
        <title>The Genome Sequence of Thecamonas trahens ATCC 50062.</title>
        <authorList>
            <consortium name="The Broad Institute Genome Sequencing Platform"/>
            <person name="Russ C."/>
            <person name="Cuomo C."/>
            <person name="Shea T."/>
            <person name="Young S.K."/>
            <person name="Zeng Q."/>
            <person name="Koehrsen M."/>
            <person name="Haas B."/>
            <person name="Borodovsky M."/>
            <person name="Guigo R."/>
            <person name="Alvarado L."/>
            <person name="Berlin A."/>
            <person name="Bochicchio J."/>
            <person name="Borenstein D."/>
            <person name="Chapman S."/>
            <person name="Chen Z."/>
            <person name="Freedman E."/>
            <person name="Gellesch M."/>
            <person name="Goldberg J."/>
            <person name="Griggs A."/>
            <person name="Gujja S."/>
            <person name="Heilman E."/>
            <person name="Heiman D."/>
            <person name="Hepburn T."/>
            <person name="Howarth C."/>
            <person name="Jen D."/>
            <person name="Larson L."/>
            <person name="Mehta T."/>
            <person name="Park D."/>
            <person name="Pearson M."/>
            <person name="Roberts A."/>
            <person name="Saif S."/>
            <person name="Shenoy N."/>
            <person name="Sisk P."/>
            <person name="Stolte C."/>
            <person name="Sykes S."/>
            <person name="Thomson T."/>
            <person name="Walk T."/>
            <person name="White J."/>
            <person name="Yandava C."/>
            <person name="Burger G."/>
            <person name="Gray M.W."/>
            <person name="Holland P.W.H."/>
            <person name="King N."/>
            <person name="Lang F.B.F."/>
            <person name="Roger A.J."/>
            <person name="Ruiz-Trillo I."/>
            <person name="Lander E."/>
            <person name="Nusbaum C."/>
        </authorList>
    </citation>
    <scope>NUCLEOTIDE SEQUENCE [LARGE SCALE GENOMIC DNA]</scope>
    <source>
        <strain evidence="2 3">ATCC 50062</strain>
    </source>
</reference>
<dbReference type="EMBL" id="GL349485">
    <property type="protein sequence ID" value="KNC54003.1"/>
    <property type="molecule type" value="Genomic_DNA"/>
</dbReference>
<sequence>MGCAFTNHAVRLAAASSSGPLKLVVLERCEVACAASGRAGGFLARNWCSGPAAVLAETSFDMHAAFAADIAASRPPAEADALGYRSLPTFFAASAASPVAARHRGPDADHDAVAWLDRDAVASIECRDDGATTAQITPRPYTRALLDDAIRRANAAPAVDVELIEGAAVTGLLYSAHGLVAGVTWHPASDPSHACELAADDVVLAMGPWTGRADDWLPEDARGLLDIDGQPAFSLVLDPQTHVAAAAVFLDANTVDCEIYPRPDGSVYVCSGNVPTYDLPDSPRQQLEDVVRASSSALAAAPRSSSHACFLPIRTSNDAVPLIGRVIDNQPLYVAAGHSCWGILNSQATGLALAELVLTGKARTLDLRPFAPSR</sequence>
<dbReference type="InterPro" id="IPR006076">
    <property type="entry name" value="FAD-dep_OxRdtase"/>
</dbReference>
<dbReference type="AlphaFoldDB" id="A0A0L0DRC9"/>
<dbReference type="Pfam" id="PF01266">
    <property type="entry name" value="DAO"/>
    <property type="match status" value="1"/>
</dbReference>
<dbReference type="eggNOG" id="KOG2852">
    <property type="taxonomic scope" value="Eukaryota"/>
</dbReference>
<dbReference type="SUPFAM" id="SSF51905">
    <property type="entry name" value="FAD/NAD(P)-binding domain"/>
    <property type="match status" value="1"/>
</dbReference>
<dbReference type="OMA" id="RPFNEAY"/>
<dbReference type="RefSeq" id="XP_013754019.1">
    <property type="nucleotide sequence ID" value="XM_013898565.1"/>
</dbReference>
<gene>
    <name evidence="2" type="ORF">AMSG_09655</name>
</gene>
<evidence type="ECO:0000313" key="3">
    <source>
        <dbReference type="Proteomes" id="UP000054408"/>
    </source>
</evidence>
<evidence type="ECO:0000313" key="2">
    <source>
        <dbReference type="EMBL" id="KNC54003.1"/>
    </source>
</evidence>